<protein>
    <recommendedName>
        <fullName evidence="5">Zn(2)-C6 fungal-type domain-containing protein</fullName>
    </recommendedName>
</protein>
<dbReference type="SUPFAM" id="SSF57701">
    <property type="entry name" value="Zn2/Cys6 DNA-binding domain"/>
    <property type="match status" value="1"/>
</dbReference>
<keyword evidence="7" id="KW-1185">Reference proteome</keyword>
<dbReference type="VEuPathDB" id="FungiDB:AJ78_04932"/>
<comment type="caution">
    <text evidence="6">The sequence shown here is derived from an EMBL/GenBank/DDBJ whole genome shotgun (WGS) entry which is preliminary data.</text>
</comment>
<dbReference type="InterPro" id="IPR036864">
    <property type="entry name" value="Zn2-C6_fun-type_DNA-bd_sf"/>
</dbReference>
<dbReference type="InterPro" id="IPR021858">
    <property type="entry name" value="Fun_TF"/>
</dbReference>
<evidence type="ECO:0000256" key="2">
    <source>
        <dbReference type="ARBA" id="ARBA00023125"/>
    </source>
</evidence>
<dbReference type="InterPro" id="IPR053157">
    <property type="entry name" value="Sterol_Uptake_Regulator"/>
</dbReference>
<evidence type="ECO:0000313" key="7">
    <source>
        <dbReference type="Proteomes" id="UP000182235"/>
    </source>
</evidence>
<dbReference type="GO" id="GO:0001228">
    <property type="term" value="F:DNA-binding transcription activator activity, RNA polymerase II-specific"/>
    <property type="evidence" value="ECO:0007669"/>
    <property type="project" value="TreeGrafter"/>
</dbReference>
<dbReference type="STRING" id="1447872.A0A1J9PFK3"/>
<dbReference type="AlphaFoldDB" id="A0A1J9PFK3"/>
<proteinExistence type="predicted"/>
<evidence type="ECO:0000313" key="6">
    <source>
        <dbReference type="EMBL" id="OJD14758.1"/>
    </source>
</evidence>
<evidence type="ECO:0000256" key="1">
    <source>
        <dbReference type="ARBA" id="ARBA00023015"/>
    </source>
</evidence>
<organism evidence="6 7">
    <name type="scientific">Emergomyces pasteurianus Ep9510</name>
    <dbReference type="NCBI Taxonomy" id="1447872"/>
    <lineage>
        <taxon>Eukaryota</taxon>
        <taxon>Fungi</taxon>
        <taxon>Dikarya</taxon>
        <taxon>Ascomycota</taxon>
        <taxon>Pezizomycotina</taxon>
        <taxon>Eurotiomycetes</taxon>
        <taxon>Eurotiomycetidae</taxon>
        <taxon>Onygenales</taxon>
        <taxon>Ajellomycetaceae</taxon>
        <taxon>Emergomyces</taxon>
    </lineage>
</organism>
<evidence type="ECO:0000256" key="4">
    <source>
        <dbReference type="ARBA" id="ARBA00023242"/>
    </source>
</evidence>
<dbReference type="Pfam" id="PF11951">
    <property type="entry name" value="Fungal_trans_2"/>
    <property type="match status" value="1"/>
</dbReference>
<sequence>MPTQLGSSEPSLTAGRHAKKSRSGCFSCKARKVKVNTATLPLFNSAAYKYIKKCSETRPVCESCETRGLSCIYPSKADLRITRHRNSAIKANGAVILSSTSLNPTPTAFKVADFQYFHHFLTVAYPHMPYESDVAWCSEIPKLAHHYQPLLHAVLSLGASHSALLHPQSRYRTDAVIHRGLALAGLRELISRDRHSDVELDVLLAICYSLLFQSAEMADGLIDFISMMRGCALITGQILHTGSSSVFCLNPENFLQYITRQLPKISSLEPLSMELGIASLTRRRVNSTFSSSEYTTTFDM</sequence>
<evidence type="ECO:0000256" key="3">
    <source>
        <dbReference type="ARBA" id="ARBA00023163"/>
    </source>
</evidence>
<dbReference type="CDD" id="cd00067">
    <property type="entry name" value="GAL4"/>
    <property type="match status" value="1"/>
</dbReference>
<keyword evidence="3" id="KW-0804">Transcription</keyword>
<dbReference type="Pfam" id="PF00172">
    <property type="entry name" value="Zn_clus"/>
    <property type="match status" value="1"/>
</dbReference>
<keyword evidence="1" id="KW-0805">Transcription regulation</keyword>
<dbReference type="OrthoDB" id="4181338at2759"/>
<keyword evidence="4" id="KW-0539">Nucleus</keyword>
<name>A0A1J9PFK3_9EURO</name>
<dbReference type="GO" id="GO:0008270">
    <property type="term" value="F:zinc ion binding"/>
    <property type="evidence" value="ECO:0007669"/>
    <property type="project" value="InterPro"/>
</dbReference>
<dbReference type="Gene3D" id="4.10.240.10">
    <property type="entry name" value="Zn(2)-C6 fungal-type DNA-binding domain"/>
    <property type="match status" value="1"/>
</dbReference>
<dbReference type="Proteomes" id="UP000182235">
    <property type="component" value="Unassembled WGS sequence"/>
</dbReference>
<keyword evidence="2" id="KW-0238">DNA-binding</keyword>
<dbReference type="PANTHER" id="PTHR47784">
    <property type="entry name" value="STEROL UPTAKE CONTROL PROTEIN 2"/>
    <property type="match status" value="1"/>
</dbReference>
<dbReference type="GO" id="GO:0003677">
    <property type="term" value="F:DNA binding"/>
    <property type="evidence" value="ECO:0007669"/>
    <property type="project" value="UniProtKB-KW"/>
</dbReference>
<dbReference type="InterPro" id="IPR001138">
    <property type="entry name" value="Zn2Cys6_DnaBD"/>
</dbReference>
<accession>A0A1J9PFK3</accession>
<dbReference type="EMBL" id="LGRN01000199">
    <property type="protein sequence ID" value="OJD14758.1"/>
    <property type="molecule type" value="Genomic_DNA"/>
</dbReference>
<reference evidence="6 7" key="1">
    <citation type="submission" date="2015-07" db="EMBL/GenBank/DDBJ databases">
        <title>Emmonsia species relationships and genome sequence.</title>
        <authorList>
            <consortium name="The Broad Institute Genomics Platform"/>
            <person name="Cuomo C.A."/>
            <person name="Munoz J.F."/>
            <person name="Imamovic A."/>
            <person name="Priest M.E."/>
            <person name="Young S."/>
            <person name="Clay O.K."/>
            <person name="McEwen J.G."/>
        </authorList>
    </citation>
    <scope>NUCLEOTIDE SEQUENCE [LARGE SCALE GENOMIC DNA]</scope>
    <source>
        <strain evidence="6 7">UAMH 9510</strain>
    </source>
</reference>
<feature type="domain" description="Zn(2)-C6 fungal-type" evidence="5">
    <location>
        <begin position="52"/>
        <end position="77"/>
    </location>
</feature>
<evidence type="ECO:0000259" key="5">
    <source>
        <dbReference type="Pfam" id="PF00172"/>
    </source>
</evidence>
<dbReference type="PANTHER" id="PTHR47784:SF7">
    <property type="entry name" value="ZN(II)2CYS6 TRANSCRIPTION FACTOR (EUROFUNG)"/>
    <property type="match status" value="1"/>
</dbReference>
<gene>
    <name evidence="6" type="ORF">AJ78_04932</name>
</gene>